<evidence type="ECO:0000256" key="1">
    <source>
        <dbReference type="SAM" id="MobiDB-lite"/>
    </source>
</evidence>
<feature type="compositionally biased region" description="Polar residues" evidence="1">
    <location>
        <begin position="183"/>
        <end position="193"/>
    </location>
</feature>
<dbReference type="AlphaFoldDB" id="A0A7M7H1Q6"/>
<dbReference type="KEGG" id="nvi:103315580"/>
<evidence type="ECO:0000313" key="3">
    <source>
        <dbReference type="Proteomes" id="UP000002358"/>
    </source>
</evidence>
<accession>A0A7M7H1Q6</accession>
<feature type="compositionally biased region" description="Basic and acidic residues" evidence="1">
    <location>
        <begin position="19"/>
        <end position="40"/>
    </location>
</feature>
<dbReference type="RefSeq" id="XP_008203399.1">
    <property type="nucleotide sequence ID" value="XM_008205177.4"/>
</dbReference>
<reference evidence="2" key="1">
    <citation type="submission" date="2021-01" db="UniProtKB">
        <authorList>
            <consortium name="EnsemblMetazoa"/>
        </authorList>
    </citation>
    <scope>IDENTIFICATION</scope>
</reference>
<dbReference type="InParanoid" id="A0A7M7H1Q6"/>
<dbReference type="OrthoDB" id="7698869at2759"/>
<protein>
    <submittedName>
        <fullName evidence="2">Uncharacterized protein</fullName>
    </submittedName>
</protein>
<dbReference type="EnsemblMetazoa" id="XM_008205177">
    <property type="protein sequence ID" value="XP_008203399"/>
    <property type="gene ID" value="LOC103315580"/>
</dbReference>
<proteinExistence type="predicted"/>
<feature type="region of interest" description="Disordered" evidence="1">
    <location>
        <begin position="83"/>
        <end position="136"/>
    </location>
</feature>
<evidence type="ECO:0000313" key="2">
    <source>
        <dbReference type="EnsemblMetazoa" id="XP_008203399"/>
    </source>
</evidence>
<feature type="region of interest" description="Disordered" evidence="1">
    <location>
        <begin position="1"/>
        <end position="68"/>
    </location>
</feature>
<sequence length="225" mass="25130">MNQDTQSSSSSRESLAEEEEHRRQEESEVPREIDWKEKQQPRNSTEEEEVDEIGISGSKVGEGALARDVRRLKSATLDRMGKMLKIHSKSSGEKPDDAAASAASCGDEEPSRKQKFNSLTRMLRFSDKDKSKSLGQYRGRSLARILRRKVRVEGDNPPDKPDEHVHGIFSRIIGQIRGRMSKADSTAENSSQKINKEDSELSSGLALSELNLESSCSVASTRHED</sequence>
<dbReference type="GeneID" id="103315580"/>
<organism evidence="2 3">
    <name type="scientific">Nasonia vitripennis</name>
    <name type="common">Parasitic wasp</name>
    <dbReference type="NCBI Taxonomy" id="7425"/>
    <lineage>
        <taxon>Eukaryota</taxon>
        <taxon>Metazoa</taxon>
        <taxon>Ecdysozoa</taxon>
        <taxon>Arthropoda</taxon>
        <taxon>Hexapoda</taxon>
        <taxon>Insecta</taxon>
        <taxon>Pterygota</taxon>
        <taxon>Neoptera</taxon>
        <taxon>Endopterygota</taxon>
        <taxon>Hymenoptera</taxon>
        <taxon>Apocrita</taxon>
        <taxon>Proctotrupomorpha</taxon>
        <taxon>Chalcidoidea</taxon>
        <taxon>Pteromalidae</taxon>
        <taxon>Pteromalinae</taxon>
        <taxon>Nasonia</taxon>
    </lineage>
</organism>
<name>A0A7M7H1Q6_NASVI</name>
<dbReference type="Proteomes" id="UP000002358">
    <property type="component" value="Chromosome 3"/>
</dbReference>
<keyword evidence="3" id="KW-1185">Reference proteome</keyword>
<feature type="region of interest" description="Disordered" evidence="1">
    <location>
        <begin position="179"/>
        <end position="202"/>
    </location>
</feature>